<organism evidence="2 3">
    <name type="scientific">Trichostrongylus colubriformis</name>
    <name type="common">Black scour worm</name>
    <dbReference type="NCBI Taxonomy" id="6319"/>
    <lineage>
        <taxon>Eukaryota</taxon>
        <taxon>Metazoa</taxon>
        <taxon>Ecdysozoa</taxon>
        <taxon>Nematoda</taxon>
        <taxon>Chromadorea</taxon>
        <taxon>Rhabditida</taxon>
        <taxon>Rhabditina</taxon>
        <taxon>Rhabditomorpha</taxon>
        <taxon>Strongyloidea</taxon>
        <taxon>Trichostrongylidae</taxon>
        <taxon>Trichostrongylus</taxon>
    </lineage>
</organism>
<name>A0AAN8G276_TRICO</name>
<keyword evidence="3" id="KW-1185">Reference proteome</keyword>
<keyword evidence="2" id="KW-0547">Nucleotide-binding</keyword>
<dbReference type="Gene3D" id="3.40.50.300">
    <property type="entry name" value="P-loop containing nucleotide triphosphate hydrolases"/>
    <property type="match status" value="1"/>
</dbReference>
<keyword evidence="2" id="KW-0067">ATP-binding</keyword>
<gene>
    <name evidence="2" type="ORF">GCK32_005632</name>
</gene>
<protein>
    <submittedName>
        <fullName evidence="2">Helicase ATP-binding domain-containing protein</fullName>
    </submittedName>
</protein>
<dbReference type="InterPro" id="IPR027417">
    <property type="entry name" value="P-loop_NTPase"/>
</dbReference>
<keyword evidence="2" id="KW-0378">Hydrolase</keyword>
<dbReference type="GO" id="GO:0005524">
    <property type="term" value="F:ATP binding"/>
    <property type="evidence" value="ECO:0007669"/>
    <property type="project" value="UniProtKB-KW"/>
</dbReference>
<reference evidence="2 3" key="1">
    <citation type="submission" date="2019-10" db="EMBL/GenBank/DDBJ databases">
        <title>Assembly and Annotation for the nematode Trichostrongylus colubriformis.</title>
        <authorList>
            <person name="Martin J."/>
        </authorList>
    </citation>
    <scope>NUCLEOTIDE SEQUENCE [LARGE SCALE GENOMIC DNA]</scope>
    <source>
        <strain evidence="2">G859</strain>
        <tissue evidence="2">Whole worm</tissue>
    </source>
</reference>
<dbReference type="SUPFAM" id="SSF52540">
    <property type="entry name" value="P-loop containing nucleoside triphosphate hydrolases"/>
    <property type="match status" value="1"/>
</dbReference>
<evidence type="ECO:0000313" key="2">
    <source>
        <dbReference type="EMBL" id="KAK5981835.1"/>
    </source>
</evidence>
<evidence type="ECO:0000256" key="1">
    <source>
        <dbReference type="ARBA" id="ARBA00047984"/>
    </source>
</evidence>
<feature type="non-terminal residue" evidence="2">
    <location>
        <position position="1"/>
    </location>
</feature>
<comment type="caution">
    <text evidence="2">The sequence shown here is derived from an EMBL/GenBank/DDBJ whole genome shotgun (WGS) entry which is preliminary data.</text>
</comment>
<dbReference type="PANTHER" id="PTHR18934">
    <property type="entry name" value="ATP-DEPENDENT RNA HELICASE"/>
    <property type="match status" value="1"/>
</dbReference>
<sequence length="162" mass="18288">GDGAKWEHEQLLASMLHYGAKDAKSKQEEFELLLDDKIDFIQALQMPGTLDVKEEEITAAQKRKMTIEETRKSLPVYAFREQFIEAVKEHQILIVEGETGSGKTTQLPQYLYEAGFCKDGKKIGCTQPRRVAAMSVAARVAEEVGCKLGMQTAHRRKLYLNI</sequence>
<comment type="catalytic activity">
    <reaction evidence="1">
        <text>ATP + H2O = ADP + phosphate + H(+)</text>
        <dbReference type="Rhea" id="RHEA:13065"/>
        <dbReference type="ChEBI" id="CHEBI:15377"/>
        <dbReference type="ChEBI" id="CHEBI:15378"/>
        <dbReference type="ChEBI" id="CHEBI:30616"/>
        <dbReference type="ChEBI" id="CHEBI:43474"/>
        <dbReference type="ChEBI" id="CHEBI:456216"/>
        <dbReference type="EC" id="3.6.4.13"/>
    </reaction>
</comment>
<dbReference type="GO" id="GO:0003723">
    <property type="term" value="F:RNA binding"/>
    <property type="evidence" value="ECO:0007669"/>
    <property type="project" value="TreeGrafter"/>
</dbReference>
<dbReference type="AlphaFoldDB" id="A0AAN8G276"/>
<dbReference type="GO" id="GO:0071013">
    <property type="term" value="C:catalytic step 2 spliceosome"/>
    <property type="evidence" value="ECO:0007669"/>
    <property type="project" value="TreeGrafter"/>
</dbReference>
<dbReference type="EMBL" id="WIXE01005870">
    <property type="protein sequence ID" value="KAK5981835.1"/>
    <property type="molecule type" value="Genomic_DNA"/>
</dbReference>
<keyword evidence="2" id="KW-0347">Helicase</keyword>
<proteinExistence type="predicted"/>
<dbReference type="Proteomes" id="UP001331761">
    <property type="component" value="Unassembled WGS sequence"/>
</dbReference>
<dbReference type="PANTHER" id="PTHR18934:SF83">
    <property type="entry name" value="PRE-MRNA-SPLICING FACTOR ATP-DEPENDENT RNA HELICASE DHX16"/>
    <property type="match status" value="1"/>
</dbReference>
<accession>A0AAN8G276</accession>
<dbReference type="GO" id="GO:0003724">
    <property type="term" value="F:RNA helicase activity"/>
    <property type="evidence" value="ECO:0007669"/>
    <property type="project" value="UniProtKB-EC"/>
</dbReference>
<evidence type="ECO:0000313" key="3">
    <source>
        <dbReference type="Proteomes" id="UP001331761"/>
    </source>
</evidence>